<comment type="caution">
    <text evidence="1">The sequence shown here is derived from an EMBL/GenBank/DDBJ whole genome shotgun (WGS) entry which is preliminary data.</text>
</comment>
<gene>
    <name evidence="1" type="ORF">QR680_005008</name>
</gene>
<proteinExistence type="predicted"/>
<keyword evidence="2" id="KW-1185">Reference proteome</keyword>
<dbReference type="AlphaFoldDB" id="A0AA39HQJ0"/>
<evidence type="ECO:0000313" key="2">
    <source>
        <dbReference type="Proteomes" id="UP001175271"/>
    </source>
</evidence>
<dbReference type="PANTHER" id="PTHR34722">
    <property type="entry name" value="HOMOLOG OF ODR-2 (TWO)-RELATED"/>
    <property type="match status" value="1"/>
</dbReference>
<dbReference type="GO" id="GO:0030424">
    <property type="term" value="C:axon"/>
    <property type="evidence" value="ECO:0007669"/>
    <property type="project" value="TreeGrafter"/>
</dbReference>
<dbReference type="Pfam" id="PF06579">
    <property type="entry name" value="Ly-6_related"/>
    <property type="match status" value="1"/>
</dbReference>
<name>A0AA39HQJ0_9BILA</name>
<reference evidence="1" key="1">
    <citation type="submission" date="2023-06" db="EMBL/GenBank/DDBJ databases">
        <title>Genomic analysis of the entomopathogenic nematode Steinernema hermaphroditum.</title>
        <authorList>
            <person name="Schwarz E.M."/>
            <person name="Heppert J.K."/>
            <person name="Baniya A."/>
            <person name="Schwartz H.T."/>
            <person name="Tan C.-H."/>
            <person name="Antoshechkin I."/>
            <person name="Sternberg P.W."/>
            <person name="Goodrich-Blair H."/>
            <person name="Dillman A.R."/>
        </authorList>
    </citation>
    <scope>NUCLEOTIDE SEQUENCE</scope>
    <source>
        <strain evidence="1">PS9179</strain>
        <tissue evidence="1">Whole animal</tissue>
    </source>
</reference>
<organism evidence="1 2">
    <name type="scientific">Steinernema hermaphroditum</name>
    <dbReference type="NCBI Taxonomy" id="289476"/>
    <lineage>
        <taxon>Eukaryota</taxon>
        <taxon>Metazoa</taxon>
        <taxon>Ecdysozoa</taxon>
        <taxon>Nematoda</taxon>
        <taxon>Chromadorea</taxon>
        <taxon>Rhabditida</taxon>
        <taxon>Tylenchina</taxon>
        <taxon>Panagrolaimomorpha</taxon>
        <taxon>Strongyloidoidea</taxon>
        <taxon>Steinernematidae</taxon>
        <taxon>Steinernema</taxon>
    </lineage>
</organism>
<dbReference type="InterPro" id="IPR010558">
    <property type="entry name" value="Ly-6-related"/>
</dbReference>
<dbReference type="GO" id="GO:0042048">
    <property type="term" value="P:olfactory behavior"/>
    <property type="evidence" value="ECO:0007669"/>
    <property type="project" value="TreeGrafter"/>
</dbReference>
<evidence type="ECO:0000313" key="1">
    <source>
        <dbReference type="EMBL" id="KAK0410211.1"/>
    </source>
</evidence>
<dbReference type="Proteomes" id="UP001175271">
    <property type="component" value="Unassembled WGS sequence"/>
</dbReference>
<accession>A0AA39HQJ0</accession>
<sequence>MGGIYLPLARFIMMANQLSANLSLQDASSQEEVDSPLLDGVFPTRQRRNSFYQGLEYPLPSKLHVFYSKESGIHRLEEENRPFPGEFSFDRFIDTSNAISHLKRSPGGDERASGENAMRTVAVCRLLPLLILPLLDAYRKGTALRGPPKKAASDADEQREFVRTSWADDDPRHTFKKKTYSTLPRELECFSCMSLSYQDNWQHLQSTYHPPKVFTNRCNDPLLQKNIPTTLCGTVCVSLLEPEVEAGVFIGYKYIRGCLDRLLLNGFNQTALRTHRFSQMDTCRSLPRAHLFNPVRGMNQPMYGEVQLCSCYGDKCNGAASSAPLSARWSPLTVFVLLALSWMLT</sequence>
<dbReference type="GO" id="GO:0043025">
    <property type="term" value="C:neuronal cell body"/>
    <property type="evidence" value="ECO:0007669"/>
    <property type="project" value="TreeGrafter"/>
</dbReference>
<protein>
    <submittedName>
        <fullName evidence="1">Uncharacterized protein</fullName>
    </submittedName>
</protein>
<dbReference type="GO" id="GO:1990834">
    <property type="term" value="P:response to odorant"/>
    <property type="evidence" value="ECO:0007669"/>
    <property type="project" value="TreeGrafter"/>
</dbReference>
<dbReference type="EMBL" id="JAUCMV010000003">
    <property type="protein sequence ID" value="KAK0410211.1"/>
    <property type="molecule type" value="Genomic_DNA"/>
</dbReference>
<dbReference type="PANTHER" id="PTHR34722:SF4">
    <property type="entry name" value="HOMOLOG OF ODR-2 (TWO)-RELATED"/>
    <property type="match status" value="1"/>
</dbReference>